<accession>A0ABU2RPE1</accession>
<dbReference type="EMBL" id="JAVREX010000011">
    <property type="protein sequence ID" value="MDT0430717.1"/>
    <property type="molecule type" value="Genomic_DNA"/>
</dbReference>
<dbReference type="Proteomes" id="UP001183777">
    <property type="component" value="Unassembled WGS sequence"/>
</dbReference>
<comment type="caution">
    <text evidence="2">The sequence shown here is derived from an EMBL/GenBank/DDBJ whole genome shotgun (WGS) entry which is preliminary data.</text>
</comment>
<reference evidence="3" key="1">
    <citation type="submission" date="2023-07" db="EMBL/GenBank/DDBJ databases">
        <title>30 novel species of actinomycetes from the DSMZ collection.</title>
        <authorList>
            <person name="Nouioui I."/>
        </authorList>
    </citation>
    <scope>NUCLEOTIDE SEQUENCE [LARGE SCALE GENOMIC DNA]</scope>
    <source>
        <strain evidence="3">DSM 41770</strain>
    </source>
</reference>
<feature type="compositionally biased region" description="Basic and acidic residues" evidence="1">
    <location>
        <begin position="81"/>
        <end position="92"/>
    </location>
</feature>
<gene>
    <name evidence="2" type="ORF">RM649_24110</name>
</gene>
<feature type="region of interest" description="Disordered" evidence="1">
    <location>
        <begin position="1"/>
        <end position="92"/>
    </location>
</feature>
<name>A0ABU2RPE1_9ACTN</name>
<protein>
    <submittedName>
        <fullName evidence="2">Uncharacterized protein</fullName>
    </submittedName>
</protein>
<evidence type="ECO:0000313" key="3">
    <source>
        <dbReference type="Proteomes" id="UP001183777"/>
    </source>
</evidence>
<feature type="compositionally biased region" description="Low complexity" evidence="1">
    <location>
        <begin position="48"/>
        <end position="57"/>
    </location>
</feature>
<proteinExistence type="predicted"/>
<evidence type="ECO:0000313" key="2">
    <source>
        <dbReference type="EMBL" id="MDT0430717.1"/>
    </source>
</evidence>
<evidence type="ECO:0000256" key="1">
    <source>
        <dbReference type="SAM" id="MobiDB-lite"/>
    </source>
</evidence>
<organism evidence="2 3">
    <name type="scientific">Streptomyces salyersiae</name>
    <dbReference type="NCBI Taxonomy" id="3075530"/>
    <lineage>
        <taxon>Bacteria</taxon>
        <taxon>Bacillati</taxon>
        <taxon>Actinomycetota</taxon>
        <taxon>Actinomycetes</taxon>
        <taxon>Kitasatosporales</taxon>
        <taxon>Streptomycetaceae</taxon>
        <taxon>Streptomyces</taxon>
    </lineage>
</organism>
<keyword evidence="3" id="KW-1185">Reference proteome</keyword>
<dbReference type="RefSeq" id="WP_311659773.1">
    <property type="nucleotide sequence ID" value="NZ_JAVREX010000011.1"/>
</dbReference>
<sequence length="92" mass="9417">MTDRRSGRSAAAGTYGVGAPLPRDMPDQQVQRGEDPLDVLPPPEDGAWDSGSSGSADPTEGLPSLDESGAGRGEARQAGAHPEHPVPDEQSG</sequence>